<dbReference type="PANTHER" id="PTHR45653:SF10">
    <property type="entry name" value="MYOBLAST CITY, ISOFORM B"/>
    <property type="match status" value="1"/>
</dbReference>
<dbReference type="Proteomes" id="UP001165063">
    <property type="component" value="Unassembled WGS sequence"/>
</dbReference>
<dbReference type="Gene3D" id="1.20.58.740">
    <property type="match status" value="1"/>
</dbReference>
<keyword evidence="4" id="KW-1185">Reference proteome</keyword>
<gene>
    <name evidence="3" type="ORF">Amon01_000288600</name>
</gene>
<proteinExistence type="inferred from homology"/>
<evidence type="ECO:0000313" key="4">
    <source>
        <dbReference type="Proteomes" id="UP001165063"/>
    </source>
</evidence>
<comment type="caution">
    <text evidence="3">The sequence shown here is derived from an EMBL/GenBank/DDBJ whole genome shotgun (WGS) entry which is preliminary data.</text>
</comment>
<protein>
    <submittedName>
        <fullName evidence="3">Unnamed protein product</fullName>
    </submittedName>
</protein>
<dbReference type="OrthoDB" id="18896at2759"/>
<dbReference type="EMBL" id="BSXU01001122">
    <property type="protein sequence ID" value="GMG24069.1"/>
    <property type="molecule type" value="Genomic_DNA"/>
</dbReference>
<dbReference type="InterPro" id="IPR043162">
    <property type="entry name" value="DOCK_C_lobe_C"/>
</dbReference>
<dbReference type="InterPro" id="IPR027357">
    <property type="entry name" value="DOCKER_dom"/>
</dbReference>
<dbReference type="PROSITE" id="PS51651">
    <property type="entry name" value="DOCKER"/>
    <property type="match status" value="1"/>
</dbReference>
<dbReference type="Pfam" id="PF16172">
    <property type="entry name" value="DOCK_N"/>
    <property type="match status" value="1"/>
</dbReference>
<dbReference type="Pfam" id="PF25338">
    <property type="entry name" value="C2_DCK_4th"/>
    <property type="match status" value="1"/>
</dbReference>
<organism evidence="3 4">
    <name type="scientific">Ambrosiozyma monospora</name>
    <name type="common">Yeast</name>
    <name type="synonym">Endomycopsis monosporus</name>
    <dbReference type="NCBI Taxonomy" id="43982"/>
    <lineage>
        <taxon>Eukaryota</taxon>
        <taxon>Fungi</taxon>
        <taxon>Dikarya</taxon>
        <taxon>Ascomycota</taxon>
        <taxon>Saccharomycotina</taxon>
        <taxon>Pichiomycetes</taxon>
        <taxon>Pichiales</taxon>
        <taxon>Pichiaceae</taxon>
        <taxon>Ambrosiozyma</taxon>
    </lineage>
</organism>
<evidence type="ECO:0000256" key="1">
    <source>
        <dbReference type="PROSITE-ProRule" id="PRU00984"/>
    </source>
</evidence>
<dbReference type="CDD" id="cd11684">
    <property type="entry name" value="DHR2_DOCK"/>
    <property type="match status" value="1"/>
</dbReference>
<evidence type="ECO:0000259" key="2">
    <source>
        <dbReference type="PROSITE" id="PS51651"/>
    </source>
</evidence>
<dbReference type="GO" id="GO:0005085">
    <property type="term" value="F:guanyl-nucleotide exchange factor activity"/>
    <property type="evidence" value="ECO:0007669"/>
    <property type="project" value="InterPro"/>
</dbReference>
<dbReference type="GO" id="GO:0005886">
    <property type="term" value="C:plasma membrane"/>
    <property type="evidence" value="ECO:0007669"/>
    <property type="project" value="TreeGrafter"/>
</dbReference>
<comment type="similarity">
    <text evidence="1">Belongs to the DOCK family.</text>
</comment>
<evidence type="ECO:0000313" key="3">
    <source>
        <dbReference type="EMBL" id="GMG24069.1"/>
    </source>
</evidence>
<dbReference type="InterPro" id="IPR057500">
    <property type="entry name" value="C2_DCK1_4th"/>
</dbReference>
<accession>A0A9W7DEA8</accession>
<dbReference type="Gene3D" id="1.25.40.410">
    <property type="match status" value="1"/>
</dbReference>
<feature type="domain" description="DOCKER" evidence="2">
    <location>
        <begin position="1420"/>
        <end position="1762"/>
    </location>
</feature>
<dbReference type="GO" id="GO:0007264">
    <property type="term" value="P:small GTPase-mediated signal transduction"/>
    <property type="evidence" value="ECO:0007669"/>
    <property type="project" value="InterPro"/>
</dbReference>
<dbReference type="PANTHER" id="PTHR45653">
    <property type="entry name" value="DEDICATOR OF CYTOKINESIS"/>
    <property type="match status" value="1"/>
</dbReference>
<name>A0A9W7DEA8_AMBMO</name>
<dbReference type="GO" id="GO:0005737">
    <property type="term" value="C:cytoplasm"/>
    <property type="evidence" value="ECO:0007669"/>
    <property type="project" value="TreeGrafter"/>
</dbReference>
<reference evidence="3" key="1">
    <citation type="submission" date="2023-04" db="EMBL/GenBank/DDBJ databases">
        <title>Ambrosiozyma monospora NBRC 1965.</title>
        <authorList>
            <person name="Ichikawa N."/>
            <person name="Sato H."/>
            <person name="Tonouchi N."/>
        </authorList>
    </citation>
    <scope>NUCLEOTIDE SEQUENCE</scope>
    <source>
        <strain evidence="3">NBRC 1965</strain>
    </source>
</reference>
<dbReference type="GO" id="GO:0031267">
    <property type="term" value="F:small GTPase binding"/>
    <property type="evidence" value="ECO:0007669"/>
    <property type="project" value="TreeGrafter"/>
</dbReference>
<dbReference type="InterPro" id="IPR026791">
    <property type="entry name" value="DOCK"/>
</dbReference>
<dbReference type="InterPro" id="IPR032376">
    <property type="entry name" value="DOCK_N"/>
</dbReference>
<dbReference type="InterPro" id="IPR043161">
    <property type="entry name" value="DOCK_C_lobe_A"/>
</dbReference>
<sequence length="1762" mass="199210">MSSGSPWSPLPQLLCGRVIKPFLPLNNPGIASSNTLSPHFRNIYPGDLVYVFETTDTGAGKKWGRGYLISQPKPADFSAATVFVDKLPESKISVAIIPYNYFIPLREVEISSNDENENGTGNTNVIMDENYAYNPDFSDSMSLLSFGDKKEKRPAAPINDIAMSNNTLLEEMEQALKSLCVHLFTLYTKGEFHYFKKLVKVFVSLDEVMMNFKYDLQTKEEEKLAKRRAAMLLTMISKLVALANINVQKARSIDIAGYECILARDEDSGELFETAKNNWMDDMDNPAQIAQSQLFFALAPNYPVVKDDLPMYPSKSNQFVQSPPSHILVDFKGVLGRSKLTPKGYAGMTAYMYLKNSKKRLTEAFAVDVNSDHDIVQDHLSAAMFKNIPTTEIDSGRIFLVCMLTETIAIDNNAPVSSSGIPALDYIRKGVCAGAVDISRVFSRRKDHLKTGEAHQFTLKMYASFMSNENDEMQIYPGMNPLIAMSMSMANNGWGELVDRIISGSNRGVAINPRAEHMVVSVKELSNGKFKTDDDGNGAIEMIRTLDYNPVEPDYCRVYLRCIKTLDLKIKGVAPEFITVELRTSSKTLKFSEGTNETPKSTWQFVSTTPDESISELVQIIGFSRVPTNENDYLYFDVFANGRFLGEGRYPLRMYNQISDTGLFCKKAKQVELFSQNSSVPVGAVEIDLQYVGKNYNVDTSVDMIINWRNIFEKNIANSDKNLSATLTKVKRANLTTVIKFFPELMSALLDIYTFASEKHQILSVYGSTIETKFQILVSGSFECIVHILDMTIARQDSYVFLFDEFLGGSLSAPKVGEFLLNDMSSAFKSVEKVWTSTGRALCRVSVLLLRLALSNVSDFKTYAVATTDFANSITTFLASSKEILVPDQLALTGNLELLLEDLQTLHDDVQLVKFVTNWCDALGLRGLGALDQLSTNALVNKKKTREHQLIISKMMFVNRSILGFLVTTASTEARDLLFTNTYRCAFDVLQNDTIDIDASRVALAVILSTLTVSFGKDKIIKDNEQKSLQMLQTQVMHTLCPVFNRYYEHCHAKNMVVPKRTYTQLFPSVYPFPVNTIDSNVPDEAFCEILMEFTIVICWLSILTLDCEEDIARMMSNGVDDIGLYHGLRPYVGGFLEYVTDPKKPVNNHRALKRITHPDYYPGYKWISLKSVANVASQYYLAEAALFVQIPPLDRPELFTKELQDFWIEFFSTNLRCATAKPASIEHLCILTKRACFNITGDIRTNVAMAVERTWLRFAREATQEEAQRFGLTKFDGYQLKLITDENVNFLAELMLFSLQRNNRCLEVGIDICYTIICANWIHQQDMYELERETISALYNIFLDPKRYTPEPPEIRSFMAEIKKRSSIDVEDEAYHPALRFINNCAEFMKEAIQLKAIPSGPEFDDFRTFIKLRISGYLLNVDKPTLFQSLINNMYETYLTKNDNIQAALSLQLLANTYNWDTTAYLPACEAPPFPAQSEFKRKEALYTLMARKFFKGNRLEQAVECYDELLDAYKDHNFDLTGLSFCHGELCKVFKSLETVGRIEPSYFVVHFLGLGFPTESRGKVYIFEGEAFEHITSVHHRIIRMYPGARLVKNEDEAKQLAANPTFGKHLFIKTVIPYKNKAESRQVSFMTQQYLDKKDLNTFVSTRRLPGSSNVTNLWTEETTYETELTFPALMNRSEVREVTVNKLSPIKNAIKSLLEKNGELSNLEFWIKRSLKEGIDPKTISGATHFNNLSRILAGTVDSPVNGGVGQTASTT</sequence>